<dbReference type="Proteomes" id="UP000199320">
    <property type="component" value="Unassembled WGS sequence"/>
</dbReference>
<organism evidence="1 2">
    <name type="scientific">Natrinema hispanicum</name>
    <dbReference type="NCBI Taxonomy" id="392421"/>
    <lineage>
        <taxon>Archaea</taxon>
        <taxon>Methanobacteriati</taxon>
        <taxon>Methanobacteriota</taxon>
        <taxon>Stenosarchaea group</taxon>
        <taxon>Halobacteria</taxon>
        <taxon>Halobacteriales</taxon>
        <taxon>Natrialbaceae</taxon>
        <taxon>Natrinema</taxon>
    </lineage>
</organism>
<name>A0A1H9YPJ6_9EURY</name>
<sequence length="91" mass="9541">MAMNFDQATQALTDSDVWMDVGMVAGGYLAPYLVDTATGTMLPSEIFGLGGMALGETVVSNRAFTLGSGAFVVREAAERFNAQGMINEVLA</sequence>
<dbReference type="OrthoDB" id="172711at2157"/>
<keyword evidence="2" id="KW-1185">Reference proteome</keyword>
<dbReference type="RefSeq" id="WP_092929121.1">
    <property type="nucleotide sequence ID" value="NZ_FOIC01000001.1"/>
</dbReference>
<accession>A0A1H9YPJ6</accession>
<protein>
    <submittedName>
        <fullName evidence="1">Uncharacterized protein</fullName>
    </submittedName>
</protein>
<evidence type="ECO:0000313" key="1">
    <source>
        <dbReference type="EMBL" id="SES70402.1"/>
    </source>
</evidence>
<dbReference type="STRING" id="392421.SAMN04488694_101173"/>
<dbReference type="AlphaFoldDB" id="A0A1H9YPJ6"/>
<reference evidence="2" key="1">
    <citation type="submission" date="2016-10" db="EMBL/GenBank/DDBJ databases">
        <authorList>
            <person name="Varghese N."/>
            <person name="Submissions S."/>
        </authorList>
    </citation>
    <scope>NUCLEOTIDE SEQUENCE [LARGE SCALE GENOMIC DNA]</scope>
    <source>
        <strain evidence="2">CDM_6</strain>
    </source>
</reference>
<dbReference type="EMBL" id="FOIC01000001">
    <property type="protein sequence ID" value="SES70402.1"/>
    <property type="molecule type" value="Genomic_DNA"/>
</dbReference>
<evidence type="ECO:0000313" key="2">
    <source>
        <dbReference type="Proteomes" id="UP000199320"/>
    </source>
</evidence>
<proteinExistence type="predicted"/>
<gene>
    <name evidence="1" type="ORF">SAMN04488694_101173</name>
</gene>